<evidence type="ECO:0000259" key="4">
    <source>
        <dbReference type="PROSITE" id="PS50011"/>
    </source>
</evidence>
<protein>
    <recommendedName>
        <fullName evidence="4">Protein kinase domain-containing protein</fullName>
    </recommendedName>
</protein>
<feature type="domain" description="Protein kinase" evidence="4">
    <location>
        <begin position="1"/>
        <end position="149"/>
    </location>
</feature>
<dbReference type="GO" id="GO:0031032">
    <property type="term" value="P:actomyosin structure organization"/>
    <property type="evidence" value="ECO:0007669"/>
    <property type="project" value="TreeGrafter"/>
</dbReference>
<organism evidence="5 6">
    <name type="scientific">Dibothriocephalus latus</name>
    <name type="common">Fish tapeworm</name>
    <name type="synonym">Diphyllobothrium latum</name>
    <dbReference type="NCBI Taxonomy" id="60516"/>
    <lineage>
        <taxon>Eukaryota</taxon>
        <taxon>Metazoa</taxon>
        <taxon>Spiralia</taxon>
        <taxon>Lophotrochozoa</taxon>
        <taxon>Platyhelminthes</taxon>
        <taxon>Cestoda</taxon>
        <taxon>Eucestoda</taxon>
        <taxon>Diphyllobothriidea</taxon>
        <taxon>Diphyllobothriidae</taxon>
        <taxon>Dibothriocephalus</taxon>
    </lineage>
</organism>
<dbReference type="GO" id="GO:0005856">
    <property type="term" value="C:cytoskeleton"/>
    <property type="evidence" value="ECO:0007669"/>
    <property type="project" value="TreeGrafter"/>
</dbReference>
<dbReference type="GO" id="GO:0004674">
    <property type="term" value="F:protein serine/threonine kinase activity"/>
    <property type="evidence" value="ECO:0007669"/>
    <property type="project" value="UniProtKB-EC"/>
</dbReference>
<evidence type="ECO:0000256" key="2">
    <source>
        <dbReference type="ARBA" id="ARBA00047899"/>
    </source>
</evidence>
<evidence type="ECO:0000256" key="1">
    <source>
        <dbReference type="ARBA" id="ARBA00022553"/>
    </source>
</evidence>
<evidence type="ECO:0000313" key="5">
    <source>
        <dbReference type="EMBL" id="VDN15041.1"/>
    </source>
</evidence>
<reference evidence="5 6" key="1">
    <citation type="submission" date="2018-11" db="EMBL/GenBank/DDBJ databases">
        <authorList>
            <consortium name="Pathogen Informatics"/>
        </authorList>
    </citation>
    <scope>NUCLEOTIDE SEQUENCE [LARGE SCALE GENOMIC DNA]</scope>
</reference>
<dbReference type="InterPro" id="IPR050839">
    <property type="entry name" value="Rho-assoc_Ser/Thr_Kinase"/>
</dbReference>
<keyword evidence="6" id="KW-1185">Reference proteome</keyword>
<dbReference type="Gene3D" id="3.30.200.20">
    <property type="entry name" value="Phosphorylase Kinase, domain 1"/>
    <property type="match status" value="1"/>
</dbReference>
<keyword evidence="1" id="KW-0597">Phosphoprotein</keyword>
<dbReference type="GO" id="GO:0005737">
    <property type="term" value="C:cytoplasm"/>
    <property type="evidence" value="ECO:0007669"/>
    <property type="project" value="TreeGrafter"/>
</dbReference>
<dbReference type="GO" id="GO:0005524">
    <property type="term" value="F:ATP binding"/>
    <property type="evidence" value="ECO:0007669"/>
    <property type="project" value="InterPro"/>
</dbReference>
<evidence type="ECO:0000256" key="3">
    <source>
        <dbReference type="ARBA" id="ARBA00048679"/>
    </source>
</evidence>
<dbReference type="EMBL" id="UYRU01061217">
    <property type="protein sequence ID" value="VDN15041.1"/>
    <property type="molecule type" value="Genomic_DNA"/>
</dbReference>
<dbReference type="SUPFAM" id="SSF56112">
    <property type="entry name" value="Protein kinase-like (PK-like)"/>
    <property type="match status" value="1"/>
</dbReference>
<comment type="catalytic activity">
    <reaction evidence="2">
        <text>L-threonyl-[protein] + ATP = O-phospho-L-threonyl-[protein] + ADP + H(+)</text>
        <dbReference type="Rhea" id="RHEA:46608"/>
        <dbReference type="Rhea" id="RHEA-COMP:11060"/>
        <dbReference type="Rhea" id="RHEA-COMP:11605"/>
        <dbReference type="ChEBI" id="CHEBI:15378"/>
        <dbReference type="ChEBI" id="CHEBI:30013"/>
        <dbReference type="ChEBI" id="CHEBI:30616"/>
        <dbReference type="ChEBI" id="CHEBI:61977"/>
        <dbReference type="ChEBI" id="CHEBI:456216"/>
        <dbReference type="EC" id="2.7.11.1"/>
    </reaction>
</comment>
<name>A0A3P7MAW3_DIBLA</name>
<dbReference type="Gene3D" id="1.10.510.10">
    <property type="entry name" value="Transferase(Phosphotransferase) domain 1"/>
    <property type="match status" value="1"/>
</dbReference>
<evidence type="ECO:0000313" key="6">
    <source>
        <dbReference type="Proteomes" id="UP000281553"/>
    </source>
</evidence>
<dbReference type="Pfam" id="PF00069">
    <property type="entry name" value="Pkinase"/>
    <property type="match status" value="1"/>
</dbReference>
<dbReference type="Proteomes" id="UP000281553">
    <property type="component" value="Unassembled WGS sequence"/>
</dbReference>
<dbReference type="InterPro" id="IPR000719">
    <property type="entry name" value="Prot_kinase_dom"/>
</dbReference>
<accession>A0A3P7MAW3</accession>
<dbReference type="AlphaFoldDB" id="A0A3P7MAW3"/>
<dbReference type="PROSITE" id="PS50011">
    <property type="entry name" value="PROTEIN_KINASE_DOM"/>
    <property type="match status" value="1"/>
</dbReference>
<comment type="catalytic activity">
    <reaction evidence="3">
        <text>L-seryl-[protein] + ATP = O-phospho-L-seryl-[protein] + ADP + H(+)</text>
        <dbReference type="Rhea" id="RHEA:17989"/>
        <dbReference type="Rhea" id="RHEA-COMP:9863"/>
        <dbReference type="Rhea" id="RHEA-COMP:11604"/>
        <dbReference type="ChEBI" id="CHEBI:15378"/>
        <dbReference type="ChEBI" id="CHEBI:29999"/>
        <dbReference type="ChEBI" id="CHEBI:30616"/>
        <dbReference type="ChEBI" id="CHEBI:83421"/>
        <dbReference type="ChEBI" id="CHEBI:456216"/>
        <dbReference type="EC" id="2.7.11.1"/>
    </reaction>
</comment>
<sequence length="149" mass="16754">MLERTVLAQAAMIDNPWLPHLYYAFQDETQLHLVMDYEPGGDMYIFLSKTAHLLDPEMIEFYAAEVVEAVHSLHQMGYIHCDIKPENFAIERSGHLKLIDFGSAIRLDSDGKVIFGITVGLFSSLLPPAVSQKSFKATSYDLNLDCSTL</sequence>
<dbReference type="SMART" id="SM00220">
    <property type="entry name" value="S_TKc"/>
    <property type="match status" value="1"/>
</dbReference>
<gene>
    <name evidence="5" type="ORF">DILT_LOCUS10872</name>
</gene>
<dbReference type="PANTHER" id="PTHR22988">
    <property type="entry name" value="MYOTONIC DYSTROPHY S/T KINASE-RELATED"/>
    <property type="match status" value="1"/>
</dbReference>
<proteinExistence type="predicted"/>
<dbReference type="PANTHER" id="PTHR22988:SF71">
    <property type="entry name" value="CITRON RHO-INTERACTING KINASE"/>
    <property type="match status" value="1"/>
</dbReference>
<dbReference type="OrthoDB" id="2156623at2759"/>
<dbReference type="InterPro" id="IPR011009">
    <property type="entry name" value="Kinase-like_dom_sf"/>
</dbReference>